<comment type="subcellular location">
    <subcellularLocation>
        <location evidence="1">Membrane</location>
        <topology evidence="1">Multi-pass membrane protein</topology>
    </subcellularLocation>
</comment>
<organism evidence="6 7">
    <name type="scientific">Albula glossodonta</name>
    <name type="common">roundjaw bonefish</name>
    <dbReference type="NCBI Taxonomy" id="121402"/>
    <lineage>
        <taxon>Eukaryota</taxon>
        <taxon>Metazoa</taxon>
        <taxon>Chordata</taxon>
        <taxon>Craniata</taxon>
        <taxon>Vertebrata</taxon>
        <taxon>Euteleostomi</taxon>
        <taxon>Actinopterygii</taxon>
        <taxon>Neopterygii</taxon>
        <taxon>Teleostei</taxon>
        <taxon>Albuliformes</taxon>
        <taxon>Albulidae</taxon>
        <taxon>Albula</taxon>
    </lineage>
</organism>
<dbReference type="SUPFAM" id="SSF57850">
    <property type="entry name" value="RING/U-box"/>
    <property type="match status" value="1"/>
</dbReference>
<dbReference type="InterPro" id="IPR044235">
    <property type="entry name" value="RNFT1/2"/>
</dbReference>
<dbReference type="Proteomes" id="UP000824540">
    <property type="component" value="Unassembled WGS sequence"/>
</dbReference>
<dbReference type="AlphaFoldDB" id="A0A8T2NGT5"/>
<dbReference type="InterPro" id="IPR013083">
    <property type="entry name" value="Znf_RING/FYVE/PHD"/>
</dbReference>
<keyword evidence="5" id="KW-0472">Membrane</keyword>
<keyword evidence="7" id="KW-1185">Reference proteome</keyword>
<evidence type="ECO:0000256" key="2">
    <source>
        <dbReference type="ARBA" id="ARBA00022692"/>
    </source>
</evidence>
<evidence type="ECO:0000256" key="4">
    <source>
        <dbReference type="ARBA" id="ARBA00022989"/>
    </source>
</evidence>
<dbReference type="PANTHER" id="PTHR15860">
    <property type="entry name" value="UNCHARACTERIZED RING FINGER-CONTAINING PROTEIN"/>
    <property type="match status" value="1"/>
</dbReference>
<evidence type="ECO:0008006" key="8">
    <source>
        <dbReference type="Google" id="ProtNLM"/>
    </source>
</evidence>
<evidence type="ECO:0000313" key="6">
    <source>
        <dbReference type="EMBL" id="KAG9339605.1"/>
    </source>
</evidence>
<sequence length="193" mass="21909">MKTGLLDPKRWWSYPQPLVDYDTQTEGWRFPAWSTGEGSSPFRYDDAPHGLVLAVSGVARRSWGTLDLGHAMLEPAVGKLYLVIEELSQLFRALVPIQLWYRYIVGEDPSSSYVLGAMLIIMYSLCKSFDICGRIAAIRKAVGILCSSQHVFCEECLCLWFDRERTCPLCRAAVIETVRCWKDGTTSAHFQIY</sequence>
<dbReference type="OrthoDB" id="9049620at2759"/>
<protein>
    <recommendedName>
        <fullName evidence="8">RING-type domain-containing protein</fullName>
    </recommendedName>
</protein>
<reference evidence="6" key="1">
    <citation type="thesis" date="2021" institute="BYU ScholarsArchive" country="Provo, UT, USA">
        <title>Applications of and Algorithms for Genome Assembly and Genomic Analyses with an Emphasis on Marine Teleosts.</title>
        <authorList>
            <person name="Pickett B.D."/>
        </authorList>
    </citation>
    <scope>NUCLEOTIDE SEQUENCE</scope>
    <source>
        <strain evidence="6">HI-2016</strain>
    </source>
</reference>
<dbReference type="GO" id="GO:0061630">
    <property type="term" value="F:ubiquitin protein ligase activity"/>
    <property type="evidence" value="ECO:0007669"/>
    <property type="project" value="InterPro"/>
</dbReference>
<keyword evidence="4" id="KW-1133">Transmembrane helix</keyword>
<dbReference type="PANTHER" id="PTHR15860:SF2">
    <property type="entry name" value="RING FINGER AND TRANSMEMBRANE DOMAIN-CONTAINING PROTEIN 2"/>
    <property type="match status" value="1"/>
</dbReference>
<dbReference type="EMBL" id="JAFBMS010000052">
    <property type="protein sequence ID" value="KAG9339605.1"/>
    <property type="molecule type" value="Genomic_DNA"/>
</dbReference>
<comment type="caution">
    <text evidence="6">The sequence shown here is derived from an EMBL/GenBank/DDBJ whole genome shotgun (WGS) entry which is preliminary data.</text>
</comment>
<dbReference type="Gene3D" id="3.30.40.10">
    <property type="entry name" value="Zinc/RING finger domain, C3HC4 (zinc finger)"/>
    <property type="match status" value="1"/>
</dbReference>
<dbReference type="GO" id="GO:1904294">
    <property type="term" value="P:positive regulation of ERAD pathway"/>
    <property type="evidence" value="ECO:0007669"/>
    <property type="project" value="InterPro"/>
</dbReference>
<evidence type="ECO:0000256" key="3">
    <source>
        <dbReference type="ARBA" id="ARBA00022786"/>
    </source>
</evidence>
<dbReference type="GO" id="GO:0016020">
    <property type="term" value="C:membrane"/>
    <property type="evidence" value="ECO:0007669"/>
    <property type="project" value="UniProtKB-SubCell"/>
</dbReference>
<proteinExistence type="predicted"/>
<evidence type="ECO:0000256" key="1">
    <source>
        <dbReference type="ARBA" id="ARBA00004141"/>
    </source>
</evidence>
<keyword evidence="3" id="KW-0833">Ubl conjugation pathway</keyword>
<name>A0A8T2NGT5_9TELE</name>
<accession>A0A8T2NGT5</accession>
<gene>
    <name evidence="6" type="ORF">JZ751_023496</name>
</gene>
<evidence type="ECO:0000313" key="7">
    <source>
        <dbReference type="Proteomes" id="UP000824540"/>
    </source>
</evidence>
<evidence type="ECO:0000256" key="5">
    <source>
        <dbReference type="ARBA" id="ARBA00023136"/>
    </source>
</evidence>
<keyword evidence="2" id="KW-0812">Transmembrane</keyword>